<dbReference type="Proteomes" id="UP000694925">
    <property type="component" value="Unplaced"/>
</dbReference>
<protein>
    <submittedName>
        <fullName evidence="3">Phospholipase D3-like</fullName>
    </submittedName>
</protein>
<dbReference type="PANTHER" id="PTHR10185">
    <property type="entry name" value="PHOSPHOLIPASE D - RELATED"/>
    <property type="match status" value="1"/>
</dbReference>
<reference evidence="3" key="1">
    <citation type="submission" date="2025-08" db="UniProtKB">
        <authorList>
            <consortium name="RefSeq"/>
        </authorList>
    </citation>
    <scope>IDENTIFICATION</scope>
    <source>
        <tissue evidence="3">Whole body</tissue>
    </source>
</reference>
<feature type="domain" description="PLD-like" evidence="1">
    <location>
        <begin position="6"/>
        <end position="123"/>
    </location>
</feature>
<dbReference type="InterPro" id="IPR050874">
    <property type="entry name" value="Diverse_PLD-related"/>
</dbReference>
<keyword evidence="2" id="KW-1185">Reference proteome</keyword>
<dbReference type="RefSeq" id="XP_017877558.2">
    <property type="nucleotide sequence ID" value="XM_018022069.2"/>
</dbReference>
<proteinExistence type="predicted"/>
<name>A0AAJ7N5A6_9HYME</name>
<dbReference type="AlphaFoldDB" id="A0AAJ7N5A6"/>
<dbReference type="KEGG" id="ccal:108623512"/>
<sequence>MDWRALSQVKEFGLVGLNCSCLANDYAKIFDAYWMVGENGKIPETWPDSFQTKINSTNPMNFAFMDNKYKTFVASSPPPFSPKGRTNDVDGILYCIERAEKFVYVALMDYFPLTIYSPKIKYVLRQLSLSGSIKLAIRRFADDVVYPLFQ</sequence>
<accession>A0AAJ7N5A6</accession>
<dbReference type="InterPro" id="IPR032803">
    <property type="entry name" value="PLDc_3"/>
</dbReference>
<dbReference type="PANTHER" id="PTHR10185:SF17">
    <property type="entry name" value="GM01519P-RELATED"/>
    <property type="match status" value="1"/>
</dbReference>
<organism evidence="2 3">
    <name type="scientific">Ceratina calcarata</name>
    <dbReference type="NCBI Taxonomy" id="156304"/>
    <lineage>
        <taxon>Eukaryota</taxon>
        <taxon>Metazoa</taxon>
        <taxon>Ecdysozoa</taxon>
        <taxon>Arthropoda</taxon>
        <taxon>Hexapoda</taxon>
        <taxon>Insecta</taxon>
        <taxon>Pterygota</taxon>
        <taxon>Neoptera</taxon>
        <taxon>Endopterygota</taxon>
        <taxon>Hymenoptera</taxon>
        <taxon>Apocrita</taxon>
        <taxon>Aculeata</taxon>
        <taxon>Apoidea</taxon>
        <taxon>Anthophila</taxon>
        <taxon>Apidae</taxon>
        <taxon>Ceratina</taxon>
        <taxon>Zadontomerus</taxon>
    </lineage>
</organism>
<gene>
    <name evidence="3" type="primary">LOC108623512</name>
</gene>
<evidence type="ECO:0000313" key="3">
    <source>
        <dbReference type="RefSeq" id="XP_017877558.2"/>
    </source>
</evidence>
<evidence type="ECO:0000259" key="1">
    <source>
        <dbReference type="Pfam" id="PF13918"/>
    </source>
</evidence>
<dbReference type="Pfam" id="PF13918">
    <property type="entry name" value="PLDc_3"/>
    <property type="match status" value="1"/>
</dbReference>
<evidence type="ECO:0000313" key="2">
    <source>
        <dbReference type="Proteomes" id="UP000694925"/>
    </source>
</evidence>
<dbReference type="GeneID" id="108623512"/>